<dbReference type="InterPro" id="IPR009075">
    <property type="entry name" value="AcylCo_DH/oxidase_C"/>
</dbReference>
<evidence type="ECO:0000256" key="1">
    <source>
        <dbReference type="ARBA" id="ARBA00001974"/>
    </source>
</evidence>
<dbReference type="InterPro" id="IPR009100">
    <property type="entry name" value="AcylCoA_DH/oxidase_NM_dom_sf"/>
</dbReference>
<dbReference type="Pfam" id="PF02771">
    <property type="entry name" value="Acyl-CoA_dh_N"/>
    <property type="match status" value="1"/>
</dbReference>
<sequence>MDRVAYQNRREQFKKFAETALAAVAEETDEKEKFPDYIVEILAKKGWMGLPFRTEYGGLGLDKMTLGLCIEELSKVCASTGLIVSTHTLLCGGPIEKYGTAQQKTRYLKPLAKGKKLGAFGLTEPSAGTDIYGMETTAAEDQGQWVLNGRKIFITNAPEAEIYVIFAVTDKKDGGRKEISAFIAEKGTPGFHFGKKERKMGIRGAANTELIFENCRIPSSNILGKRGEGKKIALDTLNQGRIGIAFQALGIAEGAFDKTAAYVKRREQFGKKISDFQNTRFQLAQMKTRIEASRLLVYEAALCGTGEEDFPAKAAMAKLFASETAMEVTEKAVQLHGGYGYLREYGVERMMRDAKITEIYEGTSEVQKMVIADGILK</sequence>
<keyword evidence="5 6" id="KW-0560">Oxidoreductase</keyword>
<protein>
    <submittedName>
        <fullName evidence="10">Acyl-CoA dehydrogenase, short-chain specific</fullName>
        <ecNumber evidence="10">1.3.8.1</ecNumber>
    </submittedName>
</protein>
<dbReference type="FunFam" id="1.10.540.10:FF:000002">
    <property type="entry name" value="Acyl-CoA dehydrogenase FadE19"/>
    <property type="match status" value="1"/>
</dbReference>
<dbReference type="PANTHER" id="PTHR43884">
    <property type="entry name" value="ACYL-COA DEHYDROGENASE"/>
    <property type="match status" value="1"/>
</dbReference>
<dbReference type="InterPro" id="IPR037069">
    <property type="entry name" value="AcylCoA_DH/ox_N_sf"/>
</dbReference>
<evidence type="ECO:0000313" key="11">
    <source>
        <dbReference type="Proteomes" id="UP000289794"/>
    </source>
</evidence>
<dbReference type="InterPro" id="IPR013786">
    <property type="entry name" value="AcylCoA_DH/ox_N"/>
</dbReference>
<feature type="domain" description="Acyl-CoA oxidase/dehydrogenase middle" evidence="8">
    <location>
        <begin position="119"/>
        <end position="215"/>
    </location>
</feature>
<organism evidence="10 11">
    <name type="scientific">Blautia producta</name>
    <dbReference type="NCBI Taxonomy" id="33035"/>
    <lineage>
        <taxon>Bacteria</taxon>
        <taxon>Bacillati</taxon>
        <taxon>Bacillota</taxon>
        <taxon>Clostridia</taxon>
        <taxon>Lachnospirales</taxon>
        <taxon>Lachnospiraceae</taxon>
        <taxon>Blautia</taxon>
    </lineage>
</organism>
<dbReference type="FunFam" id="1.20.140.10:FF:000004">
    <property type="entry name" value="Acyl-CoA dehydrogenase FadE25"/>
    <property type="match status" value="1"/>
</dbReference>
<dbReference type="InterPro" id="IPR006091">
    <property type="entry name" value="Acyl-CoA_Oxase/DH_mid-dom"/>
</dbReference>
<dbReference type="PIRSF" id="PIRSF016578">
    <property type="entry name" value="HsaA"/>
    <property type="match status" value="1"/>
</dbReference>
<dbReference type="GO" id="GO:0050660">
    <property type="term" value="F:flavin adenine dinucleotide binding"/>
    <property type="evidence" value="ECO:0007669"/>
    <property type="project" value="InterPro"/>
</dbReference>
<dbReference type="AlphaFoldDB" id="A0A4P6LUE1"/>
<dbReference type="SUPFAM" id="SSF56645">
    <property type="entry name" value="Acyl-CoA dehydrogenase NM domain-like"/>
    <property type="match status" value="1"/>
</dbReference>
<dbReference type="PROSITE" id="PS00073">
    <property type="entry name" value="ACYL_COA_DH_2"/>
    <property type="match status" value="1"/>
</dbReference>
<dbReference type="Proteomes" id="UP000289794">
    <property type="component" value="Chromosome"/>
</dbReference>
<evidence type="ECO:0000256" key="6">
    <source>
        <dbReference type="RuleBase" id="RU362125"/>
    </source>
</evidence>
<dbReference type="Gene3D" id="2.40.110.10">
    <property type="entry name" value="Butyryl-CoA Dehydrogenase, subunit A, domain 2"/>
    <property type="match status" value="1"/>
</dbReference>
<dbReference type="PROSITE" id="PS00072">
    <property type="entry name" value="ACYL_COA_DH_1"/>
    <property type="match status" value="1"/>
</dbReference>
<gene>
    <name evidence="10" type="primary">bcd</name>
    <name evidence="10" type="ORF">PMF13cell1_01498</name>
</gene>
<feature type="domain" description="Acyl-CoA dehydrogenase/oxidase N-terminal" evidence="9">
    <location>
        <begin position="10"/>
        <end position="115"/>
    </location>
</feature>
<dbReference type="InterPro" id="IPR046373">
    <property type="entry name" value="Acyl-CoA_Oxase/DH_mid-dom_sf"/>
</dbReference>
<dbReference type="RefSeq" id="WP_130180339.1">
    <property type="nucleotide sequence ID" value="NZ_CP035945.1"/>
</dbReference>
<evidence type="ECO:0000256" key="3">
    <source>
        <dbReference type="ARBA" id="ARBA00022630"/>
    </source>
</evidence>
<dbReference type="SUPFAM" id="SSF47203">
    <property type="entry name" value="Acyl-CoA dehydrogenase C-terminal domain-like"/>
    <property type="match status" value="1"/>
</dbReference>
<dbReference type="InterPro" id="IPR036250">
    <property type="entry name" value="AcylCo_DH-like_C"/>
</dbReference>
<dbReference type="PANTHER" id="PTHR43884:SF12">
    <property type="entry name" value="ISOVALERYL-COA DEHYDROGENASE, MITOCHONDRIAL-RELATED"/>
    <property type="match status" value="1"/>
</dbReference>
<dbReference type="InterPro" id="IPR006089">
    <property type="entry name" value="Acyl-CoA_DH_CS"/>
</dbReference>
<evidence type="ECO:0000259" key="8">
    <source>
        <dbReference type="Pfam" id="PF02770"/>
    </source>
</evidence>
<dbReference type="FunFam" id="2.40.110.10:FF:000001">
    <property type="entry name" value="Acyl-CoA dehydrogenase, mitochondrial"/>
    <property type="match status" value="1"/>
</dbReference>
<evidence type="ECO:0000259" key="7">
    <source>
        <dbReference type="Pfam" id="PF00441"/>
    </source>
</evidence>
<dbReference type="Pfam" id="PF00441">
    <property type="entry name" value="Acyl-CoA_dh_1"/>
    <property type="match status" value="1"/>
</dbReference>
<evidence type="ECO:0000256" key="4">
    <source>
        <dbReference type="ARBA" id="ARBA00022827"/>
    </source>
</evidence>
<keyword evidence="4 6" id="KW-0274">FAD</keyword>
<accession>A0A4P6LUE1</accession>
<dbReference type="Gene3D" id="1.10.540.10">
    <property type="entry name" value="Acyl-CoA dehydrogenase/oxidase, N-terminal domain"/>
    <property type="match status" value="1"/>
</dbReference>
<dbReference type="EMBL" id="CP035945">
    <property type="protein sequence ID" value="QBE95971.1"/>
    <property type="molecule type" value="Genomic_DNA"/>
</dbReference>
<dbReference type="EC" id="1.3.8.1" evidence="10"/>
<reference evidence="10 11" key="1">
    <citation type="submission" date="2019-01" db="EMBL/GenBank/DDBJ databases">
        <title>PMF-metabolizing Aryl O-demethylase.</title>
        <authorList>
            <person name="Kim M."/>
        </authorList>
    </citation>
    <scope>NUCLEOTIDE SEQUENCE [LARGE SCALE GENOMIC DNA]</scope>
    <source>
        <strain evidence="10 11">PMF1</strain>
    </source>
</reference>
<name>A0A4P6LUE1_9FIRM</name>
<dbReference type="Gene3D" id="1.20.140.10">
    <property type="entry name" value="Butyryl-CoA Dehydrogenase, subunit A, domain 3"/>
    <property type="match status" value="1"/>
</dbReference>
<proteinExistence type="inferred from homology"/>
<evidence type="ECO:0000256" key="2">
    <source>
        <dbReference type="ARBA" id="ARBA00009347"/>
    </source>
</evidence>
<evidence type="ECO:0000313" key="10">
    <source>
        <dbReference type="EMBL" id="QBE95971.1"/>
    </source>
</evidence>
<evidence type="ECO:0000256" key="5">
    <source>
        <dbReference type="ARBA" id="ARBA00023002"/>
    </source>
</evidence>
<comment type="similarity">
    <text evidence="2 6">Belongs to the acyl-CoA dehydrogenase family.</text>
</comment>
<dbReference type="Pfam" id="PF02770">
    <property type="entry name" value="Acyl-CoA_dh_M"/>
    <property type="match status" value="1"/>
</dbReference>
<dbReference type="GO" id="GO:0016937">
    <property type="term" value="F:short-chain fatty acyl-CoA dehydrogenase activity"/>
    <property type="evidence" value="ECO:0007669"/>
    <property type="project" value="UniProtKB-EC"/>
</dbReference>
<dbReference type="KEGG" id="bpro:PMF13cell1_01498"/>
<keyword evidence="3 6" id="KW-0285">Flavoprotein</keyword>
<comment type="cofactor">
    <cofactor evidence="1 6">
        <name>FAD</name>
        <dbReference type="ChEBI" id="CHEBI:57692"/>
    </cofactor>
</comment>
<feature type="domain" description="Acyl-CoA dehydrogenase/oxidase C-terminal" evidence="7">
    <location>
        <begin position="227"/>
        <end position="375"/>
    </location>
</feature>
<evidence type="ECO:0000259" key="9">
    <source>
        <dbReference type="Pfam" id="PF02771"/>
    </source>
</evidence>